<dbReference type="Proteomes" id="UP000295662">
    <property type="component" value="Unassembled WGS sequence"/>
</dbReference>
<sequence length="143" mass="15745">MKRTFLTTLILAATTSLLLAHGGVELGPNGGRILEFSKDETMHGEVTVKDGKFNIALLDKDMKPVSLDKQEITVSTGDRDKPTRLTVEKDKKGFSLPVVAEGQWLIVQYRSSPDAKPITARMNYDTGICSGCNKAEWLCQCKD</sequence>
<dbReference type="OrthoDB" id="190682at2"/>
<keyword evidence="3" id="KW-1185">Reference proteome</keyword>
<keyword evidence="1" id="KW-0732">Signal</keyword>
<name>A0A4R7S243_9BACT</name>
<evidence type="ECO:0000313" key="3">
    <source>
        <dbReference type="Proteomes" id="UP000295662"/>
    </source>
</evidence>
<reference evidence="2 3" key="1">
    <citation type="submission" date="2019-03" db="EMBL/GenBank/DDBJ databases">
        <title>Genomic Encyclopedia of Archaeal and Bacterial Type Strains, Phase II (KMG-II): from individual species to whole genera.</title>
        <authorList>
            <person name="Goeker M."/>
        </authorList>
    </citation>
    <scope>NUCLEOTIDE SEQUENCE [LARGE SCALE GENOMIC DNA]</scope>
    <source>
        <strain evidence="2 3">ATCC 25309</strain>
    </source>
</reference>
<organism evidence="2 3">
    <name type="scientific">Prosthecobacter fusiformis</name>
    <dbReference type="NCBI Taxonomy" id="48464"/>
    <lineage>
        <taxon>Bacteria</taxon>
        <taxon>Pseudomonadati</taxon>
        <taxon>Verrucomicrobiota</taxon>
        <taxon>Verrucomicrobiia</taxon>
        <taxon>Verrucomicrobiales</taxon>
        <taxon>Verrucomicrobiaceae</taxon>
        <taxon>Prosthecobacter</taxon>
    </lineage>
</organism>
<gene>
    <name evidence="2" type="ORF">EI77_02185</name>
</gene>
<dbReference type="EMBL" id="SOCA01000003">
    <property type="protein sequence ID" value="TDU71067.1"/>
    <property type="molecule type" value="Genomic_DNA"/>
</dbReference>
<dbReference type="AlphaFoldDB" id="A0A4R7S243"/>
<feature type="chain" id="PRO_5020913986" evidence="1">
    <location>
        <begin position="21"/>
        <end position="143"/>
    </location>
</feature>
<comment type="caution">
    <text evidence="2">The sequence shown here is derived from an EMBL/GenBank/DDBJ whole genome shotgun (WGS) entry which is preliminary data.</text>
</comment>
<protein>
    <submittedName>
        <fullName evidence="2">Uncharacterized protein</fullName>
    </submittedName>
</protein>
<feature type="signal peptide" evidence="1">
    <location>
        <begin position="1"/>
        <end position="20"/>
    </location>
</feature>
<evidence type="ECO:0000256" key="1">
    <source>
        <dbReference type="SAM" id="SignalP"/>
    </source>
</evidence>
<evidence type="ECO:0000313" key="2">
    <source>
        <dbReference type="EMBL" id="TDU71067.1"/>
    </source>
</evidence>
<accession>A0A4R7S243</accession>
<dbReference type="RefSeq" id="WP_133795258.1">
    <property type="nucleotide sequence ID" value="NZ_SOCA01000003.1"/>
</dbReference>
<proteinExistence type="predicted"/>